<keyword evidence="7" id="KW-0378">Hydrolase</keyword>
<evidence type="ECO:0000313" key="8">
    <source>
        <dbReference type="Proteomes" id="UP000183952"/>
    </source>
</evidence>
<feature type="transmembrane region" description="Helical" evidence="5">
    <location>
        <begin position="7"/>
        <end position="31"/>
    </location>
</feature>
<keyword evidence="7" id="KW-0645">Protease</keyword>
<dbReference type="Gene3D" id="2.40.50.140">
    <property type="entry name" value="Nucleic acid-binding proteins"/>
    <property type="match status" value="1"/>
</dbReference>
<keyword evidence="2 5" id="KW-0812">Transmembrane</keyword>
<protein>
    <submittedName>
        <fullName evidence="7">Membrane protein implicated in regulation of membrane protease activity</fullName>
    </submittedName>
</protein>
<evidence type="ECO:0000256" key="4">
    <source>
        <dbReference type="ARBA" id="ARBA00023136"/>
    </source>
</evidence>
<evidence type="ECO:0000256" key="5">
    <source>
        <dbReference type="SAM" id="Phobius"/>
    </source>
</evidence>
<dbReference type="OrthoDB" id="1726749at2"/>
<dbReference type="PANTHER" id="PTHR33507:SF3">
    <property type="entry name" value="INNER MEMBRANE PROTEIN YBBJ"/>
    <property type="match status" value="1"/>
</dbReference>
<dbReference type="RefSeq" id="WP_084672199.1">
    <property type="nucleotide sequence ID" value="NZ_FRAD01000016.1"/>
</dbReference>
<evidence type="ECO:0000259" key="6">
    <source>
        <dbReference type="Pfam" id="PF01957"/>
    </source>
</evidence>
<dbReference type="GO" id="GO:0008233">
    <property type="term" value="F:peptidase activity"/>
    <property type="evidence" value="ECO:0007669"/>
    <property type="project" value="UniProtKB-KW"/>
</dbReference>
<gene>
    <name evidence="7" type="ORF">SAMN02745248_01997</name>
</gene>
<dbReference type="InterPro" id="IPR052165">
    <property type="entry name" value="Membrane_assoc_protease"/>
</dbReference>
<evidence type="ECO:0000256" key="1">
    <source>
        <dbReference type="ARBA" id="ARBA00004141"/>
    </source>
</evidence>
<dbReference type="SUPFAM" id="SSF141322">
    <property type="entry name" value="NfeD domain-like"/>
    <property type="match status" value="1"/>
</dbReference>
<evidence type="ECO:0000256" key="2">
    <source>
        <dbReference type="ARBA" id="ARBA00022692"/>
    </source>
</evidence>
<feature type="transmembrane region" description="Helical" evidence="5">
    <location>
        <begin position="43"/>
        <end position="67"/>
    </location>
</feature>
<evidence type="ECO:0000256" key="3">
    <source>
        <dbReference type="ARBA" id="ARBA00022989"/>
    </source>
</evidence>
<evidence type="ECO:0000313" key="7">
    <source>
        <dbReference type="EMBL" id="SHK18711.1"/>
    </source>
</evidence>
<accession>A0A1M6QET4</accession>
<dbReference type="Pfam" id="PF01957">
    <property type="entry name" value="NfeD"/>
    <property type="match status" value="1"/>
</dbReference>
<dbReference type="InterPro" id="IPR002810">
    <property type="entry name" value="NfeD-like_C"/>
</dbReference>
<dbReference type="GO" id="GO:0006508">
    <property type="term" value="P:proteolysis"/>
    <property type="evidence" value="ECO:0007669"/>
    <property type="project" value="UniProtKB-KW"/>
</dbReference>
<sequence length="151" mass="16755">MEQYIMYIWIAVIVLGVVADIMSSLMIFIWFSLGALVATVANILGASMGVQIILFFAVSVLGIVIGYPMARKMIKKSVKPKDTMENSYIGEVFVAENDIKDSGQLKVNGIYWTVINTGNIIRKDEKLKVTGIKGTKLMVTKFNENINKQEG</sequence>
<comment type="subcellular location">
    <subcellularLocation>
        <location evidence="1">Membrane</location>
        <topology evidence="1">Multi-pass membrane protein</topology>
    </subcellularLocation>
</comment>
<dbReference type="STRING" id="1121331.SAMN02745248_01997"/>
<reference evidence="7 8" key="1">
    <citation type="submission" date="2016-11" db="EMBL/GenBank/DDBJ databases">
        <authorList>
            <person name="Jaros S."/>
            <person name="Januszkiewicz K."/>
            <person name="Wedrychowicz H."/>
        </authorList>
    </citation>
    <scope>NUCLEOTIDE SEQUENCE [LARGE SCALE GENOMIC DNA]</scope>
    <source>
        <strain evidence="7 8">DSM 3090</strain>
    </source>
</reference>
<dbReference type="Proteomes" id="UP000183952">
    <property type="component" value="Unassembled WGS sequence"/>
</dbReference>
<keyword evidence="8" id="KW-1185">Reference proteome</keyword>
<organism evidence="7 8">
    <name type="scientific">Hathewaya proteolytica DSM 3090</name>
    <dbReference type="NCBI Taxonomy" id="1121331"/>
    <lineage>
        <taxon>Bacteria</taxon>
        <taxon>Bacillati</taxon>
        <taxon>Bacillota</taxon>
        <taxon>Clostridia</taxon>
        <taxon>Eubacteriales</taxon>
        <taxon>Clostridiaceae</taxon>
        <taxon>Hathewaya</taxon>
    </lineage>
</organism>
<keyword evidence="3 5" id="KW-1133">Transmembrane helix</keyword>
<dbReference type="AlphaFoldDB" id="A0A1M6QET4"/>
<dbReference type="InterPro" id="IPR012340">
    <property type="entry name" value="NA-bd_OB-fold"/>
</dbReference>
<proteinExistence type="predicted"/>
<keyword evidence="4 5" id="KW-0472">Membrane</keyword>
<feature type="domain" description="NfeD-like C-terminal" evidence="6">
    <location>
        <begin position="86"/>
        <end position="141"/>
    </location>
</feature>
<name>A0A1M6QET4_9CLOT</name>
<dbReference type="GO" id="GO:0005886">
    <property type="term" value="C:plasma membrane"/>
    <property type="evidence" value="ECO:0007669"/>
    <property type="project" value="TreeGrafter"/>
</dbReference>
<dbReference type="EMBL" id="FRAD01000016">
    <property type="protein sequence ID" value="SHK18711.1"/>
    <property type="molecule type" value="Genomic_DNA"/>
</dbReference>
<dbReference type="PANTHER" id="PTHR33507">
    <property type="entry name" value="INNER MEMBRANE PROTEIN YBBJ"/>
    <property type="match status" value="1"/>
</dbReference>